<protein>
    <submittedName>
        <fullName evidence="1">Uncharacterized protein</fullName>
    </submittedName>
</protein>
<accession>W4KB28</accession>
<reference evidence="1 2" key="1">
    <citation type="journal article" date="2012" name="New Phytol.">
        <title>Insight into trade-off between wood decay and parasitism from the genome of a fungal forest pathogen.</title>
        <authorList>
            <person name="Olson A."/>
            <person name="Aerts A."/>
            <person name="Asiegbu F."/>
            <person name="Belbahri L."/>
            <person name="Bouzid O."/>
            <person name="Broberg A."/>
            <person name="Canback B."/>
            <person name="Coutinho P.M."/>
            <person name="Cullen D."/>
            <person name="Dalman K."/>
            <person name="Deflorio G."/>
            <person name="van Diepen L.T."/>
            <person name="Dunand C."/>
            <person name="Duplessis S."/>
            <person name="Durling M."/>
            <person name="Gonthier P."/>
            <person name="Grimwood J."/>
            <person name="Fossdal C.G."/>
            <person name="Hansson D."/>
            <person name="Henrissat B."/>
            <person name="Hietala A."/>
            <person name="Himmelstrand K."/>
            <person name="Hoffmeister D."/>
            <person name="Hogberg N."/>
            <person name="James T.Y."/>
            <person name="Karlsson M."/>
            <person name="Kohler A."/>
            <person name="Kues U."/>
            <person name="Lee Y.H."/>
            <person name="Lin Y.C."/>
            <person name="Lind M."/>
            <person name="Lindquist E."/>
            <person name="Lombard V."/>
            <person name="Lucas S."/>
            <person name="Lunden K."/>
            <person name="Morin E."/>
            <person name="Murat C."/>
            <person name="Park J."/>
            <person name="Raffaello T."/>
            <person name="Rouze P."/>
            <person name="Salamov A."/>
            <person name="Schmutz J."/>
            <person name="Solheim H."/>
            <person name="Stahlberg J."/>
            <person name="Velez H."/>
            <person name="de Vries R.P."/>
            <person name="Wiebenga A."/>
            <person name="Woodward S."/>
            <person name="Yakovlev I."/>
            <person name="Garbelotto M."/>
            <person name="Martin F."/>
            <person name="Grigoriev I.V."/>
            <person name="Stenlid J."/>
        </authorList>
    </citation>
    <scope>NUCLEOTIDE SEQUENCE [LARGE SCALE GENOMIC DNA]</scope>
    <source>
        <strain evidence="1 2">TC 32-1</strain>
    </source>
</reference>
<evidence type="ECO:0000313" key="2">
    <source>
        <dbReference type="Proteomes" id="UP000030671"/>
    </source>
</evidence>
<dbReference type="HOGENOM" id="CLU_836930_0_0_1"/>
<dbReference type="GO" id="GO:0003676">
    <property type="term" value="F:nucleic acid binding"/>
    <property type="evidence" value="ECO:0007669"/>
    <property type="project" value="InterPro"/>
</dbReference>
<dbReference type="InterPro" id="IPR036397">
    <property type="entry name" value="RNaseH_sf"/>
</dbReference>
<keyword evidence="2" id="KW-1185">Reference proteome</keyword>
<name>W4KB28_HETIT</name>
<organism evidence="1 2">
    <name type="scientific">Heterobasidion irregulare (strain TC 32-1)</name>
    <dbReference type="NCBI Taxonomy" id="747525"/>
    <lineage>
        <taxon>Eukaryota</taxon>
        <taxon>Fungi</taxon>
        <taxon>Dikarya</taxon>
        <taxon>Basidiomycota</taxon>
        <taxon>Agaricomycotina</taxon>
        <taxon>Agaricomycetes</taxon>
        <taxon>Russulales</taxon>
        <taxon>Bondarzewiaceae</taxon>
        <taxon>Heterobasidion</taxon>
        <taxon>Heterobasidion annosum species complex</taxon>
    </lineage>
</organism>
<dbReference type="Gene3D" id="3.30.420.10">
    <property type="entry name" value="Ribonuclease H-like superfamily/Ribonuclease H"/>
    <property type="match status" value="1"/>
</dbReference>
<gene>
    <name evidence="1" type="ORF">HETIRDRAFT_107143</name>
</gene>
<dbReference type="STRING" id="747525.W4KB28"/>
<dbReference type="GeneID" id="20666216"/>
<sequence>MRVGTLLDKAGLVGQEVLPDTVELVDERSINLGHIWGQHGRYRKMAMMDGRIAPLWYTYGSGVNFVKSEPVDRKRLNFIKAVGGGPLEGCGGVQGWQKIKDAIMFPDPSGEPRDLKQWCFSASSKGKGFNPITTPVDEMNVPFVFVRYANAHCQADSDEEYEDDYDEDGTESRMRLDSDLANEHQCPDIVATGSNPDLPNAIFETTPRMPIPERMPPPTIVGPPIEDAHRQFNLRKDITDGTSLFVPMINLSIIRAPCWVYKDGTDQYSVLLFTAGAVVDSEQKEPHAGCGLVFRPDVQTVISLPLESTLGFAATPARAELRSAIMALQLRD</sequence>
<dbReference type="KEGG" id="hir:HETIRDRAFT_107143"/>
<dbReference type="InterPro" id="IPR024047">
    <property type="entry name" value="MM3350-like_sf"/>
</dbReference>
<dbReference type="InParanoid" id="W4KB28"/>
<evidence type="ECO:0000313" key="1">
    <source>
        <dbReference type="EMBL" id="ETW82998.1"/>
    </source>
</evidence>
<dbReference type="Proteomes" id="UP000030671">
    <property type="component" value="Unassembled WGS sequence"/>
</dbReference>
<dbReference type="OrthoDB" id="407198at2759"/>
<dbReference type="Gene3D" id="3.10.290.30">
    <property type="entry name" value="MM3350-like"/>
    <property type="match status" value="1"/>
</dbReference>
<dbReference type="EMBL" id="KI925457">
    <property type="protein sequence ID" value="ETW82998.1"/>
    <property type="molecule type" value="Genomic_DNA"/>
</dbReference>
<dbReference type="AlphaFoldDB" id="W4KB28"/>
<dbReference type="RefSeq" id="XP_009545290.1">
    <property type="nucleotide sequence ID" value="XM_009546995.1"/>
</dbReference>
<proteinExistence type="predicted"/>